<evidence type="ECO:0000256" key="3">
    <source>
        <dbReference type="ARBA" id="ARBA00004544"/>
    </source>
</evidence>
<keyword evidence="17" id="KW-1185">Reference proteome</keyword>
<gene>
    <name evidence="16" type="ORF">BEMITA_LOCUS4965</name>
</gene>
<evidence type="ECO:0000256" key="15">
    <source>
        <dbReference type="SAM" id="MobiDB-lite"/>
    </source>
</evidence>
<dbReference type="GO" id="GO:0005938">
    <property type="term" value="C:cell cortex"/>
    <property type="evidence" value="ECO:0007669"/>
    <property type="project" value="UniProtKB-SubCell"/>
</dbReference>
<accession>A0A9P0F273</accession>
<keyword evidence="5" id="KW-0963">Cytoplasm</keyword>
<evidence type="ECO:0000256" key="8">
    <source>
        <dbReference type="ARBA" id="ARBA00022843"/>
    </source>
</evidence>
<evidence type="ECO:0000256" key="9">
    <source>
        <dbReference type="ARBA" id="ARBA00022990"/>
    </source>
</evidence>
<keyword evidence="8" id="KW-0832">Ubl conjugation</keyword>
<evidence type="ECO:0000256" key="6">
    <source>
        <dbReference type="ARBA" id="ARBA00022499"/>
    </source>
</evidence>
<dbReference type="PANTHER" id="PTHR13034:SF2">
    <property type="entry name" value="DYNACTIN SUBUNIT 4"/>
    <property type="match status" value="1"/>
</dbReference>
<keyword evidence="6" id="KW-1017">Isopeptide bond</keyword>
<protein>
    <recommendedName>
        <fullName evidence="13">Dynactin subunit 4</fullName>
    </recommendedName>
</protein>
<sequence>MALSLEKEVVLIECGCGCVKPIVKLFLCRFCMKIRCSYCLCHEIDCCFCAYCTMSLPPGEARVKKNRCSSCMDCPSCFQALSLRATSAGRGASFEDTSGKAQGDNAKATKYYYFSCSFCRWSTRDVDLPDRTIAIGGWPEKEHPNTSRITELIDYYKAVAARDLKDKNKKIAPKTNYLDMDYYSSYIRLKLGAHNKDNRDDKEFHSAKSSREQAPRHSLGLTQSLARQKVGLPAFHYARDTGSVTVPPITPSEANECTEELPEDIFMNHTDLSKIATLPQRFAQPEFQPELCSDFYPIRKILILRKSGRCWVCEHNVLKPEIQPISVKHKLNTSCFYHMPEVRIVSVNPFYPGKASNVILKFINPFGYKTNISFDRLESKDEEENADVIVKKISKYDREETKFGRVKKVEVTAYSNIYNRTVVLQPKNSAADFDDTPDLIPAENDSSVDENCLWTKNNKTAIRIAVTPNSDLQPGDKVVLGFSVIYSFLQSNAAPDLPAELNLSFRIFLSLGNIVISEES</sequence>
<evidence type="ECO:0000256" key="7">
    <source>
        <dbReference type="ARBA" id="ARBA00022553"/>
    </source>
</evidence>
<dbReference type="EMBL" id="OU963863">
    <property type="protein sequence ID" value="CAH0385773.1"/>
    <property type="molecule type" value="Genomic_DNA"/>
</dbReference>
<dbReference type="GO" id="GO:0001725">
    <property type="term" value="C:stress fiber"/>
    <property type="evidence" value="ECO:0007669"/>
    <property type="project" value="UniProtKB-SubCell"/>
</dbReference>
<evidence type="ECO:0000256" key="4">
    <source>
        <dbReference type="ARBA" id="ARBA00004657"/>
    </source>
</evidence>
<dbReference type="Proteomes" id="UP001152759">
    <property type="component" value="Chromosome 2"/>
</dbReference>
<comment type="subunit">
    <text evidence="14">Subunit of dynactin, a multiprotein complex part of a tripartite complex with dynein and a adapter, such as BICDL1, BICD2 or HOOK3. The dynactin complex is built around ACTR1A/ACTB filament and consists of an actin-related filament composed of a shoulder domain, a pointed end and a barbed end. Its length is defined by its flexible shoulder domain. The soulder is composed of 2 DCTN1 subunits, 4 DCTN2 and 2 DCTN3. The 4 DCNT2 (via N-terminus) bind the ACTR1A filament and act as molecular rulers to determine the length. The pointed end is important for binding dynein-dynactin cargo adapters. Consists of 4 subunits: ACTR10, DCNT4, DCTN5 and DCTN6. The barbed end is composed of a CAPZA1:CAPZB heterodimers, which binds ACTR1A/ACTB filament and dynactin and stabilizes dynactin. Interacts with ATP7B, but not ATP7A, in a copper-dependent manner. Interacts with ANK2; this interaction is required for localization at costameres. Interacts with N4BP2L1.</text>
</comment>
<comment type="similarity">
    <text evidence="12">Belongs to the dynactin subunit 4 family.</text>
</comment>
<dbReference type="InterPro" id="IPR008603">
    <property type="entry name" value="DCTN4"/>
</dbReference>
<dbReference type="AlphaFoldDB" id="A0A9P0F273"/>
<evidence type="ECO:0000256" key="10">
    <source>
        <dbReference type="ARBA" id="ARBA00023054"/>
    </source>
</evidence>
<organism evidence="16 17">
    <name type="scientific">Bemisia tabaci</name>
    <name type="common">Sweetpotato whitefly</name>
    <name type="synonym">Aleurodes tabaci</name>
    <dbReference type="NCBI Taxonomy" id="7038"/>
    <lineage>
        <taxon>Eukaryota</taxon>
        <taxon>Metazoa</taxon>
        <taxon>Ecdysozoa</taxon>
        <taxon>Arthropoda</taxon>
        <taxon>Hexapoda</taxon>
        <taxon>Insecta</taxon>
        <taxon>Pterygota</taxon>
        <taxon>Neoptera</taxon>
        <taxon>Paraneoptera</taxon>
        <taxon>Hemiptera</taxon>
        <taxon>Sternorrhyncha</taxon>
        <taxon>Aleyrodoidea</taxon>
        <taxon>Aleyrodidae</taxon>
        <taxon>Aleyrodinae</taxon>
        <taxon>Bemisia</taxon>
    </lineage>
</organism>
<keyword evidence="11" id="KW-0206">Cytoskeleton</keyword>
<evidence type="ECO:0000256" key="1">
    <source>
        <dbReference type="ARBA" id="ARBA00004300"/>
    </source>
</evidence>
<evidence type="ECO:0000256" key="13">
    <source>
        <dbReference type="ARBA" id="ARBA00034864"/>
    </source>
</evidence>
<feature type="region of interest" description="Disordered" evidence="15">
    <location>
        <begin position="197"/>
        <end position="218"/>
    </location>
</feature>
<dbReference type="GO" id="GO:0030016">
    <property type="term" value="C:myofibril"/>
    <property type="evidence" value="ECO:0007669"/>
    <property type="project" value="UniProtKB-SubCell"/>
</dbReference>
<dbReference type="GO" id="GO:0005813">
    <property type="term" value="C:centrosome"/>
    <property type="evidence" value="ECO:0007669"/>
    <property type="project" value="UniProtKB-SubCell"/>
</dbReference>
<evidence type="ECO:0000256" key="5">
    <source>
        <dbReference type="ARBA" id="ARBA00022490"/>
    </source>
</evidence>
<evidence type="ECO:0000313" key="16">
    <source>
        <dbReference type="EMBL" id="CAH0385773.1"/>
    </source>
</evidence>
<name>A0A9P0F273_BEMTA</name>
<evidence type="ECO:0000256" key="14">
    <source>
        <dbReference type="ARBA" id="ARBA00093507"/>
    </source>
</evidence>
<comment type="subcellular location">
    <subcellularLocation>
        <location evidence="3">Cytoplasm</location>
        <location evidence="3">Cell cortex</location>
    </subcellularLocation>
    <subcellularLocation>
        <location evidence="1">Cytoplasm</location>
        <location evidence="1">Cytoskeleton</location>
        <location evidence="1">Microtubule organizing center</location>
        <location evidence="1">Centrosome</location>
    </subcellularLocation>
    <subcellularLocation>
        <location evidence="2">Cytoplasm</location>
        <location evidence="2">Cytoskeleton</location>
        <location evidence="2">Stress fiber</location>
    </subcellularLocation>
    <subcellularLocation>
        <location evidence="4">Cytoplasm</location>
        <location evidence="4">Myofibril</location>
    </subcellularLocation>
</comment>
<reference evidence="16" key="1">
    <citation type="submission" date="2021-12" db="EMBL/GenBank/DDBJ databases">
        <authorList>
            <person name="King R."/>
        </authorList>
    </citation>
    <scope>NUCLEOTIDE SEQUENCE</scope>
</reference>
<dbReference type="Pfam" id="PF05502">
    <property type="entry name" value="Dynactin_p62"/>
    <property type="match status" value="2"/>
</dbReference>
<keyword evidence="9" id="KW-0007">Acetylation</keyword>
<evidence type="ECO:0000256" key="12">
    <source>
        <dbReference type="ARBA" id="ARBA00034776"/>
    </source>
</evidence>
<keyword evidence="10" id="KW-0175">Coiled coil</keyword>
<keyword evidence="7" id="KW-0597">Phosphoprotein</keyword>
<dbReference type="GO" id="GO:0005869">
    <property type="term" value="C:dynactin complex"/>
    <property type="evidence" value="ECO:0007669"/>
    <property type="project" value="InterPro"/>
</dbReference>
<feature type="compositionally biased region" description="Basic and acidic residues" evidence="15">
    <location>
        <begin position="197"/>
        <end position="215"/>
    </location>
</feature>
<evidence type="ECO:0000313" key="17">
    <source>
        <dbReference type="Proteomes" id="UP001152759"/>
    </source>
</evidence>
<evidence type="ECO:0000256" key="11">
    <source>
        <dbReference type="ARBA" id="ARBA00023212"/>
    </source>
</evidence>
<proteinExistence type="inferred from homology"/>
<evidence type="ECO:0000256" key="2">
    <source>
        <dbReference type="ARBA" id="ARBA00004529"/>
    </source>
</evidence>
<dbReference type="PANTHER" id="PTHR13034">
    <property type="entry name" value="DYNACTIN P62 SUBUNIT"/>
    <property type="match status" value="1"/>
</dbReference>